<comment type="caution">
    <text evidence="2">The sequence shown here is derived from an EMBL/GenBank/DDBJ whole genome shotgun (WGS) entry which is preliminary data.</text>
</comment>
<dbReference type="InterPro" id="IPR023393">
    <property type="entry name" value="START-like_dom_sf"/>
</dbReference>
<evidence type="ECO:0000313" key="3">
    <source>
        <dbReference type="Proteomes" id="UP001556196"/>
    </source>
</evidence>
<dbReference type="PANTHER" id="PTHR38588:SF1">
    <property type="entry name" value="BLL0334 PROTEIN"/>
    <property type="match status" value="1"/>
</dbReference>
<evidence type="ECO:0000256" key="1">
    <source>
        <dbReference type="SAM" id="MobiDB-lite"/>
    </source>
</evidence>
<dbReference type="RefSeq" id="WP_367723099.1">
    <property type="nucleotide sequence ID" value="NZ_JBFOCI010000002.1"/>
</dbReference>
<dbReference type="Proteomes" id="UP001556196">
    <property type="component" value="Unassembled WGS sequence"/>
</dbReference>
<organism evidence="2 3">
    <name type="scientific">Mesorhizobium marinum</name>
    <dbReference type="NCBI Taxonomy" id="3228790"/>
    <lineage>
        <taxon>Bacteria</taxon>
        <taxon>Pseudomonadati</taxon>
        <taxon>Pseudomonadota</taxon>
        <taxon>Alphaproteobacteria</taxon>
        <taxon>Hyphomicrobiales</taxon>
        <taxon>Phyllobacteriaceae</taxon>
        <taxon>Mesorhizobium</taxon>
    </lineage>
</organism>
<evidence type="ECO:0000313" key="2">
    <source>
        <dbReference type="EMBL" id="MEW9806022.1"/>
    </source>
</evidence>
<dbReference type="EMBL" id="JBFOCI010000002">
    <property type="protein sequence ID" value="MEW9806022.1"/>
    <property type="molecule type" value="Genomic_DNA"/>
</dbReference>
<dbReference type="CDD" id="cd07823">
    <property type="entry name" value="SRPBCC_5"/>
    <property type="match status" value="1"/>
</dbReference>
<name>A0ABV3QZD9_9HYPH</name>
<protein>
    <submittedName>
        <fullName evidence="2">SRPBCC family protein</fullName>
    </submittedName>
</protein>
<dbReference type="Gene3D" id="3.30.530.20">
    <property type="match status" value="1"/>
</dbReference>
<keyword evidence="3" id="KW-1185">Reference proteome</keyword>
<gene>
    <name evidence="2" type="ORF">ABUE31_08510</name>
</gene>
<feature type="compositionally biased region" description="Basic and acidic residues" evidence="1">
    <location>
        <begin position="76"/>
        <end position="85"/>
    </location>
</feature>
<proteinExistence type="predicted"/>
<dbReference type="SUPFAM" id="SSF55961">
    <property type="entry name" value="Bet v1-like"/>
    <property type="match status" value="1"/>
</dbReference>
<feature type="region of interest" description="Disordered" evidence="1">
    <location>
        <begin position="66"/>
        <end position="87"/>
    </location>
</feature>
<reference evidence="2 3" key="1">
    <citation type="submission" date="2024-06" db="EMBL/GenBank/DDBJ databases">
        <authorList>
            <person name="Tuo L."/>
        </authorList>
    </citation>
    <scope>NUCLEOTIDE SEQUENCE [LARGE SCALE GENOMIC DNA]</scope>
    <source>
        <strain evidence="2 3">ZMM04-5</strain>
    </source>
</reference>
<dbReference type="InterPro" id="IPR010419">
    <property type="entry name" value="CO_DH_gsu"/>
</dbReference>
<dbReference type="Pfam" id="PF06240">
    <property type="entry name" value="COXG"/>
    <property type="match status" value="1"/>
</dbReference>
<accession>A0ABV3QZD9</accession>
<dbReference type="PANTHER" id="PTHR38588">
    <property type="entry name" value="BLL0334 PROTEIN"/>
    <property type="match status" value="1"/>
</dbReference>
<sequence length="181" mass="18956">MQIKQSVLINRPREEVWLLFQDIPAIAGCMPGAALTRDDGDGAYAGTVSIKLGPFKAAFEGEVTHEPDPATFSGKAEGRGVDKKGGSRSRMTMTYALADKGEATDLALDADIQLSGPVAQFGRPGVVTETAKLLIQQFVANIEAKLGGDDAAPASVKELSALKLGGQVVGASVKRWLGKES</sequence>